<keyword evidence="1" id="KW-0732">Signal</keyword>
<evidence type="ECO:0000256" key="1">
    <source>
        <dbReference type="SAM" id="SignalP"/>
    </source>
</evidence>
<accession>A0A2T8HNE0</accession>
<comment type="caution">
    <text evidence="2">The sequence shown here is derived from an EMBL/GenBank/DDBJ whole genome shotgun (WGS) entry which is preliminary data.</text>
</comment>
<reference evidence="2 3" key="1">
    <citation type="submission" date="2018-04" db="EMBL/GenBank/DDBJ databases">
        <title>Sphingobacterium cortibacter sp. nov.</title>
        <authorList>
            <person name="Li Y."/>
        </authorList>
    </citation>
    <scope>NUCLEOTIDE SEQUENCE [LARGE SCALE GENOMIC DNA]</scope>
    <source>
        <strain evidence="2 3">2c-3</strain>
    </source>
</reference>
<dbReference type="Gene3D" id="2.40.128.720">
    <property type="match status" value="1"/>
</dbReference>
<protein>
    <recommendedName>
        <fullName evidence="4">DUF3836 domain-containing protein</fullName>
    </recommendedName>
</protein>
<name>A0A2T8HNE0_9SPHI</name>
<sequence>MTKLIVATAIIFQLIGLSPVHAQYQVDSVVHILGDRVIKTSQQVDHLSNTLLRTYMSTDQKENVKLEGLKDFSKFDSEDKLIFRSTSQWNAVIEDWEEAEKTEIKFDENARAIIFRTSRRDDRGGWEQASLDSVIYYKDSIETFSFEESELATKNVSYLDAQENDYLTINFQWNKQNKKWNSWAKTDFVHRENGAIEESSTYLWQAGGGYRVRKLRIYLPTVRKDQLAVLSTAVMNRDGNPN</sequence>
<feature type="chain" id="PRO_5015432937" description="DUF3836 domain-containing protein" evidence="1">
    <location>
        <begin position="23"/>
        <end position="242"/>
    </location>
</feature>
<evidence type="ECO:0000313" key="3">
    <source>
        <dbReference type="Proteomes" id="UP000245627"/>
    </source>
</evidence>
<dbReference type="Proteomes" id="UP000245627">
    <property type="component" value="Unassembled WGS sequence"/>
</dbReference>
<organism evidence="2 3">
    <name type="scientific">Sphingobacterium corticibacter</name>
    <dbReference type="NCBI Taxonomy" id="2171749"/>
    <lineage>
        <taxon>Bacteria</taxon>
        <taxon>Pseudomonadati</taxon>
        <taxon>Bacteroidota</taxon>
        <taxon>Sphingobacteriia</taxon>
        <taxon>Sphingobacteriales</taxon>
        <taxon>Sphingobacteriaceae</taxon>
        <taxon>Sphingobacterium</taxon>
    </lineage>
</organism>
<keyword evidence="3" id="KW-1185">Reference proteome</keyword>
<proteinExistence type="predicted"/>
<dbReference type="AlphaFoldDB" id="A0A2T8HNE0"/>
<dbReference type="RefSeq" id="WP_116774778.1">
    <property type="nucleotide sequence ID" value="NZ_QDKG01000001.1"/>
</dbReference>
<gene>
    <name evidence="2" type="ORF">DC487_04830</name>
</gene>
<evidence type="ECO:0000313" key="2">
    <source>
        <dbReference type="EMBL" id="PVH26923.1"/>
    </source>
</evidence>
<dbReference type="EMBL" id="QDKG01000001">
    <property type="protein sequence ID" value="PVH26923.1"/>
    <property type="molecule type" value="Genomic_DNA"/>
</dbReference>
<evidence type="ECO:0008006" key="4">
    <source>
        <dbReference type="Google" id="ProtNLM"/>
    </source>
</evidence>
<feature type="signal peptide" evidence="1">
    <location>
        <begin position="1"/>
        <end position="22"/>
    </location>
</feature>